<evidence type="ECO:0000313" key="2">
    <source>
        <dbReference type="Proteomes" id="UP000805193"/>
    </source>
</evidence>
<gene>
    <name evidence="1" type="ORF">HPB47_020404</name>
</gene>
<dbReference type="EMBL" id="JABSTQ010009105">
    <property type="protein sequence ID" value="KAG0432896.1"/>
    <property type="molecule type" value="Genomic_DNA"/>
</dbReference>
<organism evidence="1 2">
    <name type="scientific">Ixodes persulcatus</name>
    <name type="common">Taiga tick</name>
    <dbReference type="NCBI Taxonomy" id="34615"/>
    <lineage>
        <taxon>Eukaryota</taxon>
        <taxon>Metazoa</taxon>
        <taxon>Ecdysozoa</taxon>
        <taxon>Arthropoda</taxon>
        <taxon>Chelicerata</taxon>
        <taxon>Arachnida</taxon>
        <taxon>Acari</taxon>
        <taxon>Parasitiformes</taxon>
        <taxon>Ixodida</taxon>
        <taxon>Ixodoidea</taxon>
        <taxon>Ixodidae</taxon>
        <taxon>Ixodinae</taxon>
        <taxon>Ixodes</taxon>
    </lineage>
</organism>
<proteinExistence type="predicted"/>
<comment type="caution">
    <text evidence="1">The sequence shown here is derived from an EMBL/GenBank/DDBJ whole genome shotgun (WGS) entry which is preliminary data.</text>
</comment>
<keyword evidence="2" id="KW-1185">Reference proteome</keyword>
<sequence>MPSVETASRLLAFRTILGVLDELGHPARSLSLYILGQSLRVLVSALWMAGDKYLKGEDVFEMMEKFASRFQISAIQPGDAVFTMLHNSLVNVAAALSLSFVGGVLFLADHELCNGKENEALDISKIKKKDALYVRHVPGSEDVMAVLYTSGSTRSPRGVPITHRAYVSSFESYRALEHVSAEDVFLAWTPLANNFGFSLNVFPMLLGVFTVFKEPTMTHIAFTAAMSRNDIMPPQDDSEPNCEGCRASIGDAYGSIAGAFKRTTEVYGRIGESYETIEDALDFGSLPKIKGHVNETKRTIREGIKEPSQVLSHGSGQSAS</sequence>
<accession>A0AC60QFM0</accession>
<protein>
    <submittedName>
        <fullName evidence="1">Uncharacterized protein</fullName>
    </submittedName>
</protein>
<dbReference type="Proteomes" id="UP000805193">
    <property type="component" value="Unassembled WGS sequence"/>
</dbReference>
<name>A0AC60QFM0_IXOPE</name>
<reference evidence="1 2" key="1">
    <citation type="journal article" date="2020" name="Cell">
        <title>Large-Scale Comparative Analyses of Tick Genomes Elucidate Their Genetic Diversity and Vector Capacities.</title>
        <authorList>
            <consortium name="Tick Genome and Microbiome Consortium (TIGMIC)"/>
            <person name="Jia N."/>
            <person name="Wang J."/>
            <person name="Shi W."/>
            <person name="Du L."/>
            <person name="Sun Y."/>
            <person name="Zhan W."/>
            <person name="Jiang J.F."/>
            <person name="Wang Q."/>
            <person name="Zhang B."/>
            <person name="Ji P."/>
            <person name="Bell-Sakyi L."/>
            <person name="Cui X.M."/>
            <person name="Yuan T.T."/>
            <person name="Jiang B.G."/>
            <person name="Yang W.F."/>
            <person name="Lam T.T."/>
            <person name="Chang Q.C."/>
            <person name="Ding S.J."/>
            <person name="Wang X.J."/>
            <person name="Zhu J.G."/>
            <person name="Ruan X.D."/>
            <person name="Zhao L."/>
            <person name="Wei J.T."/>
            <person name="Ye R.Z."/>
            <person name="Que T.C."/>
            <person name="Du C.H."/>
            <person name="Zhou Y.H."/>
            <person name="Cheng J.X."/>
            <person name="Dai P.F."/>
            <person name="Guo W.B."/>
            <person name="Han X.H."/>
            <person name="Huang E.J."/>
            <person name="Li L.F."/>
            <person name="Wei W."/>
            <person name="Gao Y.C."/>
            <person name="Liu J.Z."/>
            <person name="Shao H.Z."/>
            <person name="Wang X."/>
            <person name="Wang C.C."/>
            <person name="Yang T.C."/>
            <person name="Huo Q.B."/>
            <person name="Li W."/>
            <person name="Chen H.Y."/>
            <person name="Chen S.E."/>
            <person name="Zhou L.G."/>
            <person name="Ni X.B."/>
            <person name="Tian J.H."/>
            <person name="Sheng Y."/>
            <person name="Liu T."/>
            <person name="Pan Y.S."/>
            <person name="Xia L.Y."/>
            <person name="Li J."/>
            <person name="Zhao F."/>
            <person name="Cao W.C."/>
        </authorList>
    </citation>
    <scope>NUCLEOTIDE SEQUENCE [LARGE SCALE GENOMIC DNA]</scope>
    <source>
        <strain evidence="1">Iper-2018</strain>
    </source>
</reference>
<evidence type="ECO:0000313" key="1">
    <source>
        <dbReference type="EMBL" id="KAG0432896.1"/>
    </source>
</evidence>